<feature type="compositionally biased region" description="Polar residues" evidence="1">
    <location>
        <begin position="61"/>
        <end position="78"/>
    </location>
</feature>
<proteinExistence type="predicted"/>
<dbReference type="EMBL" id="AVOT02060538">
    <property type="protein sequence ID" value="MBW0553992.1"/>
    <property type="molecule type" value="Genomic_DNA"/>
</dbReference>
<dbReference type="AlphaFoldDB" id="A0A9Q3J1J1"/>
<feature type="region of interest" description="Disordered" evidence="1">
    <location>
        <begin position="56"/>
        <end position="87"/>
    </location>
</feature>
<organism evidence="2 3">
    <name type="scientific">Austropuccinia psidii MF-1</name>
    <dbReference type="NCBI Taxonomy" id="1389203"/>
    <lineage>
        <taxon>Eukaryota</taxon>
        <taxon>Fungi</taxon>
        <taxon>Dikarya</taxon>
        <taxon>Basidiomycota</taxon>
        <taxon>Pucciniomycotina</taxon>
        <taxon>Pucciniomycetes</taxon>
        <taxon>Pucciniales</taxon>
        <taxon>Sphaerophragmiaceae</taxon>
        <taxon>Austropuccinia</taxon>
    </lineage>
</organism>
<comment type="caution">
    <text evidence="2">The sequence shown here is derived from an EMBL/GenBank/DDBJ whole genome shotgun (WGS) entry which is preliminary data.</text>
</comment>
<protein>
    <submittedName>
        <fullName evidence="2">Uncharacterized protein</fullName>
    </submittedName>
</protein>
<gene>
    <name evidence="2" type="ORF">O181_093707</name>
</gene>
<name>A0A9Q3J1J1_9BASI</name>
<reference evidence="2" key="1">
    <citation type="submission" date="2021-03" db="EMBL/GenBank/DDBJ databases">
        <title>Draft genome sequence of rust myrtle Austropuccinia psidii MF-1, a brazilian biotype.</title>
        <authorList>
            <person name="Quecine M.C."/>
            <person name="Pachon D.M.R."/>
            <person name="Bonatelli M.L."/>
            <person name="Correr F.H."/>
            <person name="Franceschini L.M."/>
            <person name="Leite T.F."/>
            <person name="Margarido G.R.A."/>
            <person name="Almeida C.A."/>
            <person name="Ferrarezi J.A."/>
            <person name="Labate C.A."/>
        </authorList>
    </citation>
    <scope>NUCLEOTIDE SEQUENCE</scope>
    <source>
        <strain evidence="2">MF-1</strain>
    </source>
</reference>
<evidence type="ECO:0000313" key="3">
    <source>
        <dbReference type="Proteomes" id="UP000765509"/>
    </source>
</evidence>
<accession>A0A9Q3J1J1</accession>
<evidence type="ECO:0000313" key="2">
    <source>
        <dbReference type="EMBL" id="MBW0553992.1"/>
    </source>
</evidence>
<evidence type="ECO:0000256" key="1">
    <source>
        <dbReference type="SAM" id="MobiDB-lite"/>
    </source>
</evidence>
<sequence>MQARRLTTMPFIAVGKLHELSTDCEKASGPSKHLQATQLIAFIYGKDKNYAFNSRMEEKQPSTTQTNAKNIPNIQKQQVQHEKAAPN</sequence>
<dbReference type="Proteomes" id="UP000765509">
    <property type="component" value="Unassembled WGS sequence"/>
</dbReference>
<keyword evidence="3" id="KW-1185">Reference proteome</keyword>